<protein>
    <submittedName>
        <fullName evidence="2">Antibiotic biosynthesis monooxygenase</fullName>
    </submittedName>
</protein>
<feature type="domain" description="ABM" evidence="1">
    <location>
        <begin position="20"/>
        <end position="108"/>
    </location>
</feature>
<dbReference type="GO" id="GO:0005829">
    <property type="term" value="C:cytosol"/>
    <property type="evidence" value="ECO:0007669"/>
    <property type="project" value="TreeGrafter"/>
</dbReference>
<dbReference type="Pfam" id="PF03992">
    <property type="entry name" value="ABM"/>
    <property type="match status" value="1"/>
</dbReference>
<sequence>MLDSRILGLFQKKGAGMAEIAVVALIVAKPGAEERLRAQLEGIVEPTRSEAGALQYDLHRDLKEPARFVFVERWESEEALAAHARSAHILAYREAAANWIERSEIRVLSKLV</sequence>
<accession>A0A6P2U9K3</accession>
<dbReference type="Gene3D" id="3.30.70.100">
    <property type="match status" value="1"/>
</dbReference>
<dbReference type="InterPro" id="IPR007138">
    <property type="entry name" value="ABM_dom"/>
</dbReference>
<evidence type="ECO:0000259" key="1">
    <source>
        <dbReference type="PROSITE" id="PS51725"/>
    </source>
</evidence>
<dbReference type="PANTHER" id="PTHR33336:SF3">
    <property type="entry name" value="ABM DOMAIN-CONTAINING PROTEIN"/>
    <property type="match status" value="1"/>
</dbReference>
<dbReference type="PANTHER" id="PTHR33336">
    <property type="entry name" value="QUINOL MONOOXYGENASE YGIN-RELATED"/>
    <property type="match status" value="1"/>
</dbReference>
<evidence type="ECO:0000313" key="2">
    <source>
        <dbReference type="EMBL" id="VWC70525.1"/>
    </source>
</evidence>
<keyword evidence="2" id="KW-0503">Monooxygenase</keyword>
<dbReference type="GO" id="GO:0004497">
    <property type="term" value="F:monooxygenase activity"/>
    <property type="evidence" value="ECO:0007669"/>
    <property type="project" value="UniProtKB-KW"/>
</dbReference>
<organism evidence="2 3">
    <name type="scientific">Burkholderia lata (strain ATCC 17760 / DSM 23089 / LMG 22485 / NCIMB 9086 / R18194 / 383)</name>
    <dbReference type="NCBI Taxonomy" id="482957"/>
    <lineage>
        <taxon>Bacteria</taxon>
        <taxon>Pseudomonadati</taxon>
        <taxon>Pseudomonadota</taxon>
        <taxon>Betaproteobacteria</taxon>
        <taxon>Burkholderiales</taxon>
        <taxon>Burkholderiaceae</taxon>
        <taxon>Burkholderia</taxon>
        <taxon>Burkholderia cepacia complex</taxon>
    </lineage>
</organism>
<dbReference type="InterPro" id="IPR011008">
    <property type="entry name" value="Dimeric_a/b-barrel"/>
</dbReference>
<gene>
    <name evidence="2" type="ORF">BLA18109_02458</name>
</gene>
<dbReference type="SUPFAM" id="SSF54909">
    <property type="entry name" value="Dimeric alpha+beta barrel"/>
    <property type="match status" value="1"/>
</dbReference>
<dbReference type="PROSITE" id="PS51725">
    <property type="entry name" value="ABM"/>
    <property type="match status" value="1"/>
</dbReference>
<name>A0A6P2U9K3_BURL3</name>
<keyword evidence="2" id="KW-0560">Oxidoreductase</keyword>
<dbReference type="Proteomes" id="UP000494260">
    <property type="component" value="Unassembled WGS sequence"/>
</dbReference>
<reference evidence="2 3" key="1">
    <citation type="submission" date="2019-09" db="EMBL/GenBank/DDBJ databases">
        <authorList>
            <person name="Depoorter E."/>
        </authorList>
    </citation>
    <scope>NUCLEOTIDE SEQUENCE [LARGE SCALE GENOMIC DNA]</scope>
    <source>
        <strain evidence="2">R-18109</strain>
    </source>
</reference>
<dbReference type="EMBL" id="CABVQH010000007">
    <property type="protein sequence ID" value="VWC70525.1"/>
    <property type="molecule type" value="Genomic_DNA"/>
</dbReference>
<dbReference type="InterPro" id="IPR050744">
    <property type="entry name" value="AI-2_Isomerase_LsrG"/>
</dbReference>
<dbReference type="AlphaFoldDB" id="A0A6P2U9K3"/>
<evidence type="ECO:0000313" key="3">
    <source>
        <dbReference type="Proteomes" id="UP000494260"/>
    </source>
</evidence>
<proteinExistence type="predicted"/>